<sequence length="294" mass="31478">MRIAVTTPTGNVGRHVVATLVRAGIRPRVLLRDPGRLAAGVRAEVDAVPVDQYDADAVVAATRAIDALFWVNPASGHGDPLDEYARATDGVVRAVTENGIGRVVFQSSVGAEKRHGAGEIDGLAATEIALDGTGADVTHLRCGYFFSNLELELGALRAGALQVILPLDQPMAWVAPRDIAEVAATRLLSPDWSGRWVQAVHGPADLTWREVGDILTAALGRPIGVERITDDAMRARLRQVGMAESLVEAVLGMSTGLREDFVPELPRTVRTTTPTTLAAWAYDHLRHRIADDVP</sequence>
<dbReference type="PANTHER" id="PTHR43162:SF1">
    <property type="entry name" value="PRESTALK A DIFFERENTIATION PROTEIN A"/>
    <property type="match status" value="1"/>
</dbReference>
<evidence type="ECO:0000313" key="2">
    <source>
        <dbReference type="EMBL" id="OPF81832.1"/>
    </source>
</evidence>
<dbReference type="Gene3D" id="3.40.50.720">
    <property type="entry name" value="NAD(P)-binding Rossmann-like Domain"/>
    <property type="match status" value="1"/>
</dbReference>
<dbReference type="SUPFAM" id="SSF51735">
    <property type="entry name" value="NAD(P)-binding Rossmann-fold domains"/>
    <property type="match status" value="1"/>
</dbReference>
<dbReference type="PANTHER" id="PTHR43162">
    <property type="match status" value="1"/>
</dbReference>
<dbReference type="OrthoDB" id="4632815at2"/>
<comment type="caution">
    <text evidence="2">The sequence shown here is derived from an EMBL/GenBank/DDBJ whole genome shotgun (WGS) entry which is preliminary data.</text>
</comment>
<gene>
    <name evidence="2" type="ORF">VT50_0209270</name>
</gene>
<proteinExistence type="predicted"/>
<dbReference type="Pfam" id="PF13460">
    <property type="entry name" value="NAD_binding_10"/>
    <property type="match status" value="1"/>
</dbReference>
<reference evidence="2" key="1">
    <citation type="submission" date="2016-12" db="EMBL/GenBank/DDBJ databases">
        <title>Genome sequence of Streptomyces antioxidans MUSC 164.</title>
        <authorList>
            <person name="Lee L.-H."/>
            <person name="Ser H.-L."/>
        </authorList>
    </citation>
    <scope>NUCLEOTIDE SEQUENCE [LARGE SCALE GENOMIC DNA]</scope>
    <source>
        <strain evidence="2">MUSC 164</strain>
    </source>
</reference>
<feature type="domain" description="NAD(P)-binding" evidence="1">
    <location>
        <begin position="9"/>
        <end position="114"/>
    </location>
</feature>
<dbReference type="EMBL" id="LAKD02000018">
    <property type="protein sequence ID" value="OPF81832.1"/>
    <property type="molecule type" value="Genomic_DNA"/>
</dbReference>
<dbReference type="RefSeq" id="WP_046088082.1">
    <property type="nucleotide sequence ID" value="NZ_LAKD02000018.1"/>
</dbReference>
<dbReference type="AlphaFoldDB" id="A0A1V4D965"/>
<dbReference type="InterPro" id="IPR036291">
    <property type="entry name" value="NAD(P)-bd_dom_sf"/>
</dbReference>
<accession>A0A1V4D965</accession>
<dbReference type="InterPro" id="IPR016040">
    <property type="entry name" value="NAD(P)-bd_dom"/>
</dbReference>
<protein>
    <submittedName>
        <fullName evidence="2">NmrA family transcriptional regulator</fullName>
    </submittedName>
</protein>
<dbReference type="Gene3D" id="3.90.25.10">
    <property type="entry name" value="UDP-galactose 4-epimerase, domain 1"/>
    <property type="match status" value="1"/>
</dbReference>
<organism evidence="2 3">
    <name type="scientific">Streptomyces antioxidans</name>
    <dbReference type="NCBI Taxonomy" id="1507734"/>
    <lineage>
        <taxon>Bacteria</taxon>
        <taxon>Bacillati</taxon>
        <taxon>Actinomycetota</taxon>
        <taxon>Actinomycetes</taxon>
        <taxon>Kitasatosporales</taxon>
        <taxon>Streptomycetaceae</taxon>
        <taxon>Streptomyces</taxon>
    </lineage>
</organism>
<evidence type="ECO:0000313" key="3">
    <source>
        <dbReference type="Proteomes" id="UP000033615"/>
    </source>
</evidence>
<evidence type="ECO:0000259" key="1">
    <source>
        <dbReference type="Pfam" id="PF13460"/>
    </source>
</evidence>
<dbReference type="InterPro" id="IPR051604">
    <property type="entry name" value="Ergot_Alk_Oxidoreductase"/>
</dbReference>
<keyword evidence="3" id="KW-1185">Reference proteome</keyword>
<dbReference type="Proteomes" id="UP000033615">
    <property type="component" value="Unassembled WGS sequence"/>
</dbReference>
<name>A0A1V4D965_9ACTN</name>